<accession>A0ABW0TT04</accession>
<evidence type="ECO:0000256" key="5">
    <source>
        <dbReference type="ARBA" id="ARBA00022692"/>
    </source>
</evidence>
<proteinExistence type="inferred from homology"/>
<dbReference type="EMBL" id="JBHSNO010000022">
    <property type="protein sequence ID" value="MFC5592014.1"/>
    <property type="molecule type" value="Genomic_DNA"/>
</dbReference>
<comment type="subcellular location">
    <subcellularLocation>
        <location evidence="1">Cell membrane</location>
        <topology evidence="1">Multi-pass membrane protein</topology>
    </subcellularLocation>
</comment>
<dbReference type="PANTHER" id="PTHR32089:SF114">
    <property type="entry name" value="METHYL-ACCEPTING CHEMOTAXIS PROTEIN MCPB"/>
    <property type="match status" value="1"/>
</dbReference>
<evidence type="ECO:0000259" key="13">
    <source>
        <dbReference type="PROSITE" id="PS50111"/>
    </source>
</evidence>
<keyword evidence="3" id="KW-0488">Methylation</keyword>
<dbReference type="Pfam" id="PF02743">
    <property type="entry name" value="dCache_1"/>
    <property type="match status" value="1"/>
</dbReference>
<evidence type="ECO:0000256" key="8">
    <source>
        <dbReference type="ARBA" id="ARBA00023224"/>
    </source>
</evidence>
<feature type="domain" description="HAMP" evidence="14">
    <location>
        <begin position="309"/>
        <end position="361"/>
    </location>
</feature>
<evidence type="ECO:0000256" key="6">
    <source>
        <dbReference type="ARBA" id="ARBA00022989"/>
    </source>
</evidence>
<feature type="transmembrane region" description="Helical" evidence="12">
    <location>
        <begin position="289"/>
        <end position="308"/>
    </location>
</feature>
<dbReference type="PROSITE" id="PS50885">
    <property type="entry name" value="HAMP"/>
    <property type="match status" value="1"/>
</dbReference>
<dbReference type="SUPFAM" id="SSF58104">
    <property type="entry name" value="Methyl-accepting chemotaxis protein (MCP) signaling domain"/>
    <property type="match status" value="1"/>
</dbReference>
<dbReference type="InterPro" id="IPR003660">
    <property type="entry name" value="HAMP_dom"/>
</dbReference>
<feature type="coiled-coil region" evidence="11">
    <location>
        <begin position="80"/>
        <end position="107"/>
    </location>
</feature>
<evidence type="ECO:0000256" key="12">
    <source>
        <dbReference type="SAM" id="Phobius"/>
    </source>
</evidence>
<dbReference type="CDD" id="cd11386">
    <property type="entry name" value="MCP_signal"/>
    <property type="match status" value="1"/>
</dbReference>
<dbReference type="SMART" id="SM00283">
    <property type="entry name" value="MA"/>
    <property type="match status" value="1"/>
</dbReference>
<dbReference type="SMART" id="SM00304">
    <property type="entry name" value="HAMP"/>
    <property type="match status" value="1"/>
</dbReference>
<keyword evidence="16" id="KW-1185">Reference proteome</keyword>
<keyword evidence="5 12" id="KW-0812">Transmembrane</keyword>
<keyword evidence="8 10" id="KW-0807">Transducer</keyword>
<evidence type="ECO:0000256" key="2">
    <source>
        <dbReference type="ARBA" id="ARBA00022475"/>
    </source>
</evidence>
<dbReference type="RefSeq" id="WP_381440574.1">
    <property type="nucleotide sequence ID" value="NZ_JBHSNO010000022.1"/>
</dbReference>
<evidence type="ECO:0000256" key="9">
    <source>
        <dbReference type="ARBA" id="ARBA00029447"/>
    </source>
</evidence>
<dbReference type="InterPro" id="IPR004089">
    <property type="entry name" value="MCPsignal_dom"/>
</dbReference>
<evidence type="ECO:0000259" key="14">
    <source>
        <dbReference type="PROSITE" id="PS50885"/>
    </source>
</evidence>
<dbReference type="InterPro" id="IPR029151">
    <property type="entry name" value="Sensor-like_sf"/>
</dbReference>
<protein>
    <submittedName>
        <fullName evidence="15">Methyl-accepting chemotaxis protein</fullName>
    </submittedName>
</protein>
<dbReference type="Pfam" id="PF00672">
    <property type="entry name" value="HAMP"/>
    <property type="match status" value="1"/>
</dbReference>
<comment type="caution">
    <text evidence="15">The sequence shown here is derived from an EMBL/GenBank/DDBJ whole genome shotgun (WGS) entry which is preliminary data.</text>
</comment>
<evidence type="ECO:0000313" key="16">
    <source>
        <dbReference type="Proteomes" id="UP001596109"/>
    </source>
</evidence>
<dbReference type="Proteomes" id="UP001596109">
    <property type="component" value="Unassembled WGS sequence"/>
</dbReference>
<dbReference type="SUPFAM" id="SSF103190">
    <property type="entry name" value="Sensory domain-like"/>
    <property type="match status" value="1"/>
</dbReference>
<dbReference type="Pfam" id="PF00015">
    <property type="entry name" value="MCPsignal"/>
    <property type="match status" value="1"/>
</dbReference>
<evidence type="ECO:0000256" key="7">
    <source>
        <dbReference type="ARBA" id="ARBA00023136"/>
    </source>
</evidence>
<feature type="domain" description="Methyl-accepting transducer" evidence="13">
    <location>
        <begin position="380"/>
        <end position="630"/>
    </location>
</feature>
<dbReference type="Gene3D" id="3.30.450.20">
    <property type="entry name" value="PAS domain"/>
    <property type="match status" value="1"/>
</dbReference>
<evidence type="ECO:0000256" key="10">
    <source>
        <dbReference type="PROSITE-ProRule" id="PRU00284"/>
    </source>
</evidence>
<evidence type="ECO:0000256" key="1">
    <source>
        <dbReference type="ARBA" id="ARBA00004651"/>
    </source>
</evidence>
<keyword evidence="7 12" id="KW-0472">Membrane</keyword>
<evidence type="ECO:0000256" key="3">
    <source>
        <dbReference type="ARBA" id="ARBA00022481"/>
    </source>
</evidence>
<reference evidence="16" key="1">
    <citation type="journal article" date="2019" name="Int. J. Syst. Evol. Microbiol.">
        <title>The Global Catalogue of Microorganisms (GCM) 10K type strain sequencing project: providing services to taxonomists for standard genome sequencing and annotation.</title>
        <authorList>
            <consortium name="The Broad Institute Genomics Platform"/>
            <consortium name="The Broad Institute Genome Sequencing Center for Infectious Disease"/>
            <person name="Wu L."/>
            <person name="Ma J."/>
        </authorList>
    </citation>
    <scope>NUCLEOTIDE SEQUENCE [LARGE SCALE GENOMIC DNA]</scope>
    <source>
        <strain evidence="16">CGMCC 4.1434</strain>
    </source>
</reference>
<evidence type="ECO:0000256" key="4">
    <source>
        <dbReference type="ARBA" id="ARBA00022500"/>
    </source>
</evidence>
<evidence type="ECO:0000313" key="15">
    <source>
        <dbReference type="EMBL" id="MFC5592014.1"/>
    </source>
</evidence>
<comment type="similarity">
    <text evidence="9">Belongs to the methyl-accepting chemotaxis (MCP) protein family.</text>
</comment>
<keyword evidence="6 12" id="KW-1133">Transmembrane helix</keyword>
<name>A0ABW0TT04_9BACL</name>
<dbReference type="CDD" id="cd12913">
    <property type="entry name" value="PDC1_MCP_like"/>
    <property type="match status" value="1"/>
</dbReference>
<gene>
    <name evidence="15" type="ORF">ACFPRA_24355</name>
</gene>
<dbReference type="InterPro" id="IPR033479">
    <property type="entry name" value="dCache_1"/>
</dbReference>
<keyword evidence="11" id="KW-0175">Coiled coil</keyword>
<dbReference type="CDD" id="cd12912">
    <property type="entry name" value="PDC2_MCP_like"/>
    <property type="match status" value="1"/>
</dbReference>
<sequence>MFKSIKTKIIVTVTLLFLVGVAAMTSISGTKVKQETEDSLIDQSVVLVNEIRHSIQYFFSQYEKGLMQLSTSRPVTDFVIEGNEVDADEAKQLREALDAELGNALELYDDALTVYYSHPDRHVNMPYNDLGADYDPTQRPWYQNALENPDKVHWTSPYINAGNGQLVITASKVVHNEGKFDGVIAIDIELSTLMNNVSQTKLSHGGYPMILDADGIAIVHPTSPGENMKAFAFIENMYSGSEEGVIHYAHEGFNRVNIFTTIPELGWKISTVYDENNIIETATALQNSMYLVAFITLVLFFIVLYVSISRIIRPLHLLNGHMDAVAKGDLTVRSDIHSKDEIGALSANFNTMIESMNNLIGVVKESAADVRNSSESLNAVAEETNASSEEVAHAVNEIAQVSARSAEDAETVTERSELLGRQIGDINEKAFVMTDIAKKAEEMNQSGQQQMQTLLTSFVDSVNNIQEMVKVFAALEEKIGEIGSVMDAITGISAQTNLLALNASIEAARAGEHGKGFAVVAEEVRKLAEQSARSTDEVQETIREIQAESRQVSEEMTSASEIFGNQAAVIHATDRTFNDISALMVEMMESIDAVANEIGAVAALKEDVSETIQTMTATSQETAAACEEVSASTDEQLHAIQSVTKAAEGLTALSEVLNRTVDRFTV</sequence>
<dbReference type="Gene3D" id="1.10.287.950">
    <property type="entry name" value="Methyl-accepting chemotaxis protein"/>
    <property type="match status" value="1"/>
</dbReference>
<evidence type="ECO:0000256" key="11">
    <source>
        <dbReference type="SAM" id="Coils"/>
    </source>
</evidence>
<keyword evidence="4" id="KW-0145">Chemotaxis</keyword>
<dbReference type="PROSITE" id="PS50111">
    <property type="entry name" value="CHEMOTAXIS_TRANSDUC_2"/>
    <property type="match status" value="1"/>
</dbReference>
<dbReference type="PANTHER" id="PTHR32089">
    <property type="entry name" value="METHYL-ACCEPTING CHEMOTAXIS PROTEIN MCPB"/>
    <property type="match status" value="1"/>
</dbReference>
<organism evidence="15 16">
    <name type="scientific">Sporosarcina soli</name>
    <dbReference type="NCBI Taxonomy" id="334736"/>
    <lineage>
        <taxon>Bacteria</taxon>
        <taxon>Bacillati</taxon>
        <taxon>Bacillota</taxon>
        <taxon>Bacilli</taxon>
        <taxon>Bacillales</taxon>
        <taxon>Caryophanaceae</taxon>
        <taxon>Sporosarcina</taxon>
    </lineage>
</organism>
<keyword evidence="2" id="KW-1003">Cell membrane</keyword>
<dbReference type="CDD" id="cd06225">
    <property type="entry name" value="HAMP"/>
    <property type="match status" value="1"/>
</dbReference>